<dbReference type="RefSeq" id="WP_217068893.1">
    <property type="nucleotide sequence ID" value="NZ_JAHQCS010000174.1"/>
</dbReference>
<reference evidence="3 4" key="1">
    <citation type="submission" date="2021-06" db="EMBL/GenBank/DDBJ databases">
        <title>Bacillus sp. RD4P76, an endophyte from a halophyte.</title>
        <authorList>
            <person name="Sun J.-Q."/>
        </authorList>
    </citation>
    <scope>NUCLEOTIDE SEQUENCE [LARGE SCALE GENOMIC DNA]</scope>
    <source>
        <strain evidence="3 4">CGMCC 1.15917</strain>
    </source>
</reference>
<keyword evidence="1" id="KW-1133">Transmembrane helix</keyword>
<proteinExistence type="predicted"/>
<sequence length="742" mass="85617">MKKTFILTLLFIVLVSHIPLPQSVLAEEDHLERRNVTMIYDDSGSMWYTTDPQTGERLPSDNWKLANYALQSLTALLGENDLLHVVRMSEEHNVNELGLSYNERQGEINRVFNWEESGWTPFDTVHTSLSNMRKNMEQYPNDDYWFIIVMDGAFNDLDYLITTDETELEENYRKAYETLQDFKNEVEQKDVSFQSIFVTMESFLTEDEVIQMARFKEEVWDRTLAGENLRAETEQEIIDRINEVAAIMTNRDPQAEQTNVTLNPQIRGKEVTLQSPYPLKRITVIQQQSGENVTHELNKFTVNGSEGEYAMNGPYQIESPYDPYELRETIYGAVSHVGHDQVEGVIPEGTYTLTFSEEIDLEDYQFIAEPAIDFEVSVKRVEDNGDLNPDPNTFFYGTEMKLLVRFTERGGTGEPFSFTSQDATANVEVTANIDGEDMILEWEPALQAFTSPFIMPEDPTKANVKSYIQGFYQEEKEHPIIGVPKRTWELNKNHGVWEYGIDEIEDSAPLSFTPYINGEPITEVELANIFESIEVNVSGGSLDVEWEQDGSSILIHVNPPRFPFLLSSGEREIEVTVYGPYAEETAVSSDTIEVTDIPFMQKYGIYILYLLGILLLLIYVIGIFKKDRFDRQSSYMESERTQIISGRRLPSTKTTILFRTSFFKRWFVPYTPEKINIDGLTFKAASTKDRILLAKESQQPEMRIGRRLLKDQAGQKDHAIYTNDPITREFGHTEETYRYYRR</sequence>
<evidence type="ECO:0008006" key="5">
    <source>
        <dbReference type="Google" id="ProtNLM"/>
    </source>
</evidence>
<dbReference type="Proteomes" id="UP000784880">
    <property type="component" value="Unassembled WGS sequence"/>
</dbReference>
<protein>
    <recommendedName>
        <fullName evidence="5">VWFA domain-containing protein</fullName>
    </recommendedName>
</protein>
<comment type="caution">
    <text evidence="3">The sequence shown here is derived from an EMBL/GenBank/DDBJ whole genome shotgun (WGS) entry which is preliminary data.</text>
</comment>
<feature type="signal peptide" evidence="2">
    <location>
        <begin position="1"/>
        <end position="26"/>
    </location>
</feature>
<keyword evidence="2" id="KW-0732">Signal</keyword>
<gene>
    <name evidence="3" type="ORF">KS419_21785</name>
</gene>
<dbReference type="EMBL" id="JAHQCS010000174">
    <property type="protein sequence ID" value="MBU9714377.1"/>
    <property type="molecule type" value="Genomic_DNA"/>
</dbReference>
<evidence type="ECO:0000256" key="1">
    <source>
        <dbReference type="SAM" id="Phobius"/>
    </source>
</evidence>
<feature type="chain" id="PRO_5045600471" description="VWFA domain-containing protein" evidence="2">
    <location>
        <begin position="27"/>
        <end position="742"/>
    </location>
</feature>
<keyword evidence="4" id="KW-1185">Reference proteome</keyword>
<keyword evidence="1" id="KW-0812">Transmembrane</keyword>
<name>A0ABS6JL23_9BACI</name>
<evidence type="ECO:0000313" key="4">
    <source>
        <dbReference type="Proteomes" id="UP000784880"/>
    </source>
</evidence>
<keyword evidence="1" id="KW-0472">Membrane</keyword>
<evidence type="ECO:0000256" key="2">
    <source>
        <dbReference type="SAM" id="SignalP"/>
    </source>
</evidence>
<organism evidence="3 4">
    <name type="scientific">Evansella tamaricis</name>
    <dbReference type="NCBI Taxonomy" id="2069301"/>
    <lineage>
        <taxon>Bacteria</taxon>
        <taxon>Bacillati</taxon>
        <taxon>Bacillota</taxon>
        <taxon>Bacilli</taxon>
        <taxon>Bacillales</taxon>
        <taxon>Bacillaceae</taxon>
        <taxon>Evansella</taxon>
    </lineage>
</organism>
<evidence type="ECO:0000313" key="3">
    <source>
        <dbReference type="EMBL" id="MBU9714377.1"/>
    </source>
</evidence>
<accession>A0ABS6JL23</accession>
<feature type="transmembrane region" description="Helical" evidence="1">
    <location>
        <begin position="603"/>
        <end position="624"/>
    </location>
</feature>